<dbReference type="GO" id="GO:0016491">
    <property type="term" value="F:oxidoreductase activity"/>
    <property type="evidence" value="ECO:0007669"/>
    <property type="project" value="UniProtKB-KW"/>
</dbReference>
<evidence type="ECO:0000313" key="4">
    <source>
        <dbReference type="Proteomes" id="UP000295727"/>
    </source>
</evidence>
<evidence type="ECO:0000259" key="2">
    <source>
        <dbReference type="Pfam" id="PF03807"/>
    </source>
</evidence>
<keyword evidence="3" id="KW-0614">Plasmid</keyword>
<keyword evidence="1" id="KW-0560">Oxidoreductase</keyword>
<dbReference type="Proteomes" id="UP000295727">
    <property type="component" value="Plasmid unnamed1"/>
</dbReference>
<dbReference type="PANTHER" id="PTHR14239">
    <property type="entry name" value="DUDULIN-RELATED"/>
    <property type="match status" value="1"/>
</dbReference>
<dbReference type="AlphaFoldDB" id="A0A4P7D7W9"/>
<dbReference type="SUPFAM" id="SSF51735">
    <property type="entry name" value="NAD(P)-binding Rossmann-fold domains"/>
    <property type="match status" value="1"/>
</dbReference>
<dbReference type="Gene3D" id="3.40.50.720">
    <property type="entry name" value="NAD(P)-binding Rossmann-like Domain"/>
    <property type="match status" value="1"/>
</dbReference>
<dbReference type="PANTHER" id="PTHR14239:SF10">
    <property type="entry name" value="REDUCTASE"/>
    <property type="match status" value="1"/>
</dbReference>
<geneLocation type="plasmid" evidence="3 4">
    <name>unnamed1</name>
</geneLocation>
<sequence length="212" mass="22146">MKTAIIGLGNIGARLARNLTAGGERIIVAAKTLEAAEKVAHQLGSRAEAMTVEEAIEKADVIILAIYFDAIKQFLTAHRDALAGKIIVDPSNPIAPDGKGGFRKTIPDKQSSGQLISGLLPDRARLVKAFGTLGAGSLEAAANRSPERAVLFYAADDPEAGNIVARLISASGFAPIRVGGIDQSLRIEVGGDLHEFGKLGKLVSVEEAESLV</sequence>
<dbReference type="Pfam" id="PF03807">
    <property type="entry name" value="F420_oxidored"/>
    <property type="match status" value="1"/>
</dbReference>
<dbReference type="InterPro" id="IPR028939">
    <property type="entry name" value="P5C_Rdtase_cat_N"/>
</dbReference>
<dbReference type="OrthoDB" id="5499754at2"/>
<gene>
    <name evidence="3" type="ORF">E1956_45055</name>
</gene>
<feature type="domain" description="Pyrroline-5-carboxylate reductase catalytic N-terminal" evidence="2">
    <location>
        <begin position="3"/>
        <end position="93"/>
    </location>
</feature>
<dbReference type="InterPro" id="IPR036291">
    <property type="entry name" value="NAD(P)-bd_dom_sf"/>
</dbReference>
<proteinExistence type="predicted"/>
<evidence type="ECO:0000256" key="1">
    <source>
        <dbReference type="ARBA" id="ARBA00023002"/>
    </source>
</evidence>
<evidence type="ECO:0000313" key="3">
    <source>
        <dbReference type="EMBL" id="QBR04288.1"/>
    </source>
</evidence>
<dbReference type="KEGG" id="ppai:E1956_45055"/>
<name>A0A4P7D7W9_9BURK</name>
<dbReference type="EMBL" id="CP038152">
    <property type="protein sequence ID" value="QBR04288.1"/>
    <property type="molecule type" value="Genomic_DNA"/>
</dbReference>
<organism evidence="3 4">
    <name type="scientific">Paraburkholderia pallida</name>
    <dbReference type="NCBI Taxonomy" id="2547399"/>
    <lineage>
        <taxon>Bacteria</taxon>
        <taxon>Pseudomonadati</taxon>
        <taxon>Pseudomonadota</taxon>
        <taxon>Betaproteobacteria</taxon>
        <taxon>Burkholderiales</taxon>
        <taxon>Burkholderiaceae</taxon>
        <taxon>Paraburkholderia</taxon>
    </lineage>
</organism>
<reference evidence="3 4" key="1">
    <citation type="submission" date="2019-03" db="EMBL/GenBank/DDBJ databases">
        <title>Paraburkholderia sp. 7MH5, isolated from subtropical forest soil.</title>
        <authorList>
            <person name="Gao Z.-H."/>
            <person name="Qiu L.-H."/>
        </authorList>
    </citation>
    <scope>NUCLEOTIDE SEQUENCE [LARGE SCALE GENOMIC DNA]</scope>
    <source>
        <strain evidence="3 4">7MH5</strain>
        <plasmid evidence="3 4">unnamed1</plasmid>
    </source>
</reference>
<protein>
    <submittedName>
        <fullName evidence="3">NADP oxidoreductase coenzyme F420-dependent</fullName>
    </submittedName>
</protein>
<dbReference type="RefSeq" id="WP_134760531.1">
    <property type="nucleotide sequence ID" value="NZ_CP038152.1"/>
</dbReference>
<keyword evidence="4" id="KW-1185">Reference proteome</keyword>
<accession>A0A4P7D7W9</accession>
<dbReference type="InterPro" id="IPR051267">
    <property type="entry name" value="STEAP_metalloreductase"/>
</dbReference>